<dbReference type="OrthoDB" id="6148745at2759"/>
<evidence type="ECO:0000259" key="1">
    <source>
        <dbReference type="Pfam" id="PF17919"/>
    </source>
</evidence>
<dbReference type="SUPFAM" id="SSF56672">
    <property type="entry name" value="DNA/RNA polymerases"/>
    <property type="match status" value="1"/>
</dbReference>
<dbReference type="AlphaFoldDB" id="A0A9Q1BEZ5"/>
<accession>A0A9Q1BEZ5</accession>
<dbReference type="InterPro" id="IPR041577">
    <property type="entry name" value="RT_RNaseH_2"/>
</dbReference>
<dbReference type="InterPro" id="IPR050951">
    <property type="entry name" value="Retrovirus_Pol_polyprotein"/>
</dbReference>
<dbReference type="InterPro" id="IPR043128">
    <property type="entry name" value="Rev_trsase/Diguanyl_cyclase"/>
</dbReference>
<dbReference type="Gene3D" id="3.10.20.370">
    <property type="match status" value="1"/>
</dbReference>
<name>A0A9Q1BEZ5_HOLLE</name>
<evidence type="ECO:0000313" key="2">
    <source>
        <dbReference type="EMBL" id="KAJ8023013.1"/>
    </source>
</evidence>
<gene>
    <name evidence="2" type="ORF">HOLleu_38070</name>
</gene>
<protein>
    <recommendedName>
        <fullName evidence="1">Reverse transcriptase/retrotransposon-derived protein RNase H-like domain-containing protein</fullName>
    </recommendedName>
</protein>
<dbReference type="FunFam" id="3.30.70.270:FF:000063">
    <property type="entry name" value="Zinc knuckle domaincontaining protein"/>
    <property type="match status" value="1"/>
</dbReference>
<dbReference type="PANTHER" id="PTHR37984">
    <property type="entry name" value="PROTEIN CBG26694"/>
    <property type="match status" value="1"/>
</dbReference>
<keyword evidence="3" id="KW-1185">Reference proteome</keyword>
<feature type="domain" description="Reverse transcriptase/retrotransposon-derived protein RNase H-like" evidence="1">
    <location>
        <begin position="49"/>
        <end position="143"/>
    </location>
</feature>
<dbReference type="InterPro" id="IPR043502">
    <property type="entry name" value="DNA/RNA_pol_sf"/>
</dbReference>
<sequence length="240" mass="27433">MQKMPAPEDRKAVEHLLGTVNYLAKFLPNLSSMIGPIRQLLKQDVQFYWEFEQETAFKQIQYTLSQTPVLTYFNVTKPVTIPCDASKSGLGGAVMQDGKPVAYASRSLMKTECQYAQIERELHEVVFSLERFSQYTYGTKVTIESDHTPLESIVNNPLALAPPRLQRMLLRIQKYGLTLVCKPGKDMILADTLSRAYTPDFGSYIWRKISSAMCILLLVISQCQTHAWRKFGMKLRKIKK</sequence>
<organism evidence="2 3">
    <name type="scientific">Holothuria leucospilota</name>
    <name type="common">Black long sea cucumber</name>
    <name type="synonym">Mertensiothuria leucospilota</name>
    <dbReference type="NCBI Taxonomy" id="206669"/>
    <lineage>
        <taxon>Eukaryota</taxon>
        <taxon>Metazoa</taxon>
        <taxon>Echinodermata</taxon>
        <taxon>Eleutherozoa</taxon>
        <taxon>Echinozoa</taxon>
        <taxon>Holothuroidea</taxon>
        <taxon>Aspidochirotacea</taxon>
        <taxon>Aspidochirotida</taxon>
        <taxon>Holothuriidae</taxon>
        <taxon>Holothuria</taxon>
    </lineage>
</organism>
<dbReference type="Proteomes" id="UP001152320">
    <property type="component" value="Chromosome 20"/>
</dbReference>
<reference evidence="2" key="1">
    <citation type="submission" date="2021-10" db="EMBL/GenBank/DDBJ databases">
        <title>Tropical sea cucumber genome reveals ecological adaptation and Cuvierian tubules defense mechanism.</title>
        <authorList>
            <person name="Chen T."/>
        </authorList>
    </citation>
    <scope>NUCLEOTIDE SEQUENCE</scope>
    <source>
        <strain evidence="2">Nanhai2018</strain>
        <tissue evidence="2">Muscle</tissue>
    </source>
</reference>
<dbReference type="Pfam" id="PF17919">
    <property type="entry name" value="RT_RNaseH_2"/>
    <property type="match status" value="1"/>
</dbReference>
<dbReference type="PANTHER" id="PTHR37984:SF7">
    <property type="entry name" value="INTEGRASE CATALYTIC DOMAIN-CONTAINING PROTEIN"/>
    <property type="match status" value="1"/>
</dbReference>
<comment type="caution">
    <text evidence="2">The sequence shown here is derived from an EMBL/GenBank/DDBJ whole genome shotgun (WGS) entry which is preliminary data.</text>
</comment>
<dbReference type="CDD" id="cd09274">
    <property type="entry name" value="RNase_HI_RT_Ty3"/>
    <property type="match status" value="1"/>
</dbReference>
<dbReference type="Gene3D" id="3.30.70.270">
    <property type="match status" value="1"/>
</dbReference>
<proteinExistence type="predicted"/>
<dbReference type="EMBL" id="JAIZAY010000020">
    <property type="protein sequence ID" value="KAJ8023013.1"/>
    <property type="molecule type" value="Genomic_DNA"/>
</dbReference>
<evidence type="ECO:0000313" key="3">
    <source>
        <dbReference type="Proteomes" id="UP001152320"/>
    </source>
</evidence>